<organism evidence="2 3">
    <name type="scientific">Winogradskyella haliclonae</name>
    <dbReference type="NCBI Taxonomy" id="2048558"/>
    <lineage>
        <taxon>Bacteria</taxon>
        <taxon>Pseudomonadati</taxon>
        <taxon>Bacteroidota</taxon>
        <taxon>Flavobacteriia</taxon>
        <taxon>Flavobacteriales</taxon>
        <taxon>Flavobacteriaceae</taxon>
        <taxon>Winogradskyella</taxon>
    </lineage>
</organism>
<evidence type="ECO:0000256" key="1">
    <source>
        <dbReference type="SAM" id="Phobius"/>
    </source>
</evidence>
<name>A0ABQ2BXU3_9FLAO</name>
<dbReference type="Proteomes" id="UP000624701">
    <property type="component" value="Unassembled WGS sequence"/>
</dbReference>
<reference evidence="3" key="1">
    <citation type="journal article" date="2019" name="Int. J. Syst. Evol. Microbiol.">
        <title>The Global Catalogue of Microorganisms (GCM) 10K type strain sequencing project: providing services to taxonomists for standard genome sequencing and annotation.</title>
        <authorList>
            <consortium name="The Broad Institute Genomics Platform"/>
            <consortium name="The Broad Institute Genome Sequencing Center for Infectious Disease"/>
            <person name="Wu L."/>
            <person name="Ma J."/>
        </authorList>
    </citation>
    <scope>NUCLEOTIDE SEQUENCE [LARGE SCALE GENOMIC DNA]</scope>
    <source>
        <strain evidence="3">CCM 8681</strain>
    </source>
</reference>
<dbReference type="EMBL" id="BMDQ01000002">
    <property type="protein sequence ID" value="GGI57311.1"/>
    <property type="molecule type" value="Genomic_DNA"/>
</dbReference>
<feature type="transmembrane region" description="Helical" evidence="1">
    <location>
        <begin position="55"/>
        <end position="74"/>
    </location>
</feature>
<sequence>MIFEVPFIKEIYLNQTKLQFDYVWKSNLKKSWKGLVFSIIYLATGLFFIGHRSFFGVIIFSIGTIYLYKFYEFWHSYKNNKKRYFSESEKHVTNFIEIKSKSIWEFKDDFFKYSDEKCEVKMDWSFFKNFDIVEENIFLNTSHVNISYILGKDEISESDFNKLVSFLSTKLERLDVSS</sequence>
<keyword evidence="1" id="KW-0812">Transmembrane</keyword>
<keyword evidence="1" id="KW-1133">Transmembrane helix</keyword>
<dbReference type="RefSeq" id="WP_188374232.1">
    <property type="nucleotide sequence ID" value="NZ_BMDQ01000002.1"/>
</dbReference>
<evidence type="ECO:0008006" key="4">
    <source>
        <dbReference type="Google" id="ProtNLM"/>
    </source>
</evidence>
<feature type="transmembrane region" description="Helical" evidence="1">
    <location>
        <begin position="32"/>
        <end position="49"/>
    </location>
</feature>
<evidence type="ECO:0000313" key="2">
    <source>
        <dbReference type="EMBL" id="GGI57311.1"/>
    </source>
</evidence>
<comment type="caution">
    <text evidence="2">The sequence shown here is derived from an EMBL/GenBank/DDBJ whole genome shotgun (WGS) entry which is preliminary data.</text>
</comment>
<keyword evidence="3" id="KW-1185">Reference proteome</keyword>
<evidence type="ECO:0000313" key="3">
    <source>
        <dbReference type="Proteomes" id="UP000624701"/>
    </source>
</evidence>
<accession>A0ABQ2BXU3</accession>
<keyword evidence="1" id="KW-0472">Membrane</keyword>
<protein>
    <recommendedName>
        <fullName evidence="4">YcxB-like protein domain-containing protein</fullName>
    </recommendedName>
</protein>
<proteinExistence type="predicted"/>
<gene>
    <name evidence="2" type="ORF">GCM10011444_16200</name>
</gene>